<dbReference type="CDD" id="cd24152">
    <property type="entry name" value="ASKHA_NBD_ROK-like"/>
    <property type="match status" value="1"/>
</dbReference>
<dbReference type="Proteomes" id="UP000824241">
    <property type="component" value="Unassembled WGS sequence"/>
</dbReference>
<protein>
    <submittedName>
        <fullName evidence="2">ROK family protein</fullName>
    </submittedName>
</protein>
<comment type="similarity">
    <text evidence="1">Belongs to the ROK (NagC/XylR) family.</text>
</comment>
<dbReference type="PANTHER" id="PTHR18964">
    <property type="entry name" value="ROK (REPRESSOR, ORF, KINASE) FAMILY"/>
    <property type="match status" value="1"/>
</dbReference>
<dbReference type="AlphaFoldDB" id="A0A9D1J4R3"/>
<evidence type="ECO:0000313" key="3">
    <source>
        <dbReference type="Proteomes" id="UP000824241"/>
    </source>
</evidence>
<dbReference type="InterPro" id="IPR043129">
    <property type="entry name" value="ATPase_NBD"/>
</dbReference>
<organism evidence="2 3">
    <name type="scientific">Candidatus Faecivivens stercoravium</name>
    <dbReference type="NCBI Taxonomy" id="2840803"/>
    <lineage>
        <taxon>Bacteria</taxon>
        <taxon>Bacillati</taxon>
        <taxon>Bacillota</taxon>
        <taxon>Clostridia</taxon>
        <taxon>Eubacteriales</taxon>
        <taxon>Oscillospiraceae</taxon>
        <taxon>Oscillospiraceae incertae sedis</taxon>
        <taxon>Candidatus Faecivivens</taxon>
    </lineage>
</organism>
<sequence>MKCLVLDYGGTALKYGLMDTDANLTEQGEVPAPNHSAEEYLRVTGEIFDRYKDEVDGIAVSMPGTFTDETVLVSGGAYLNILKGTNIRELLETRCGVPVAVENDGKAAALAECWNGNLKDCQDGIAIILGTGIGGGIIHNRRVYRGRHAAAGEFSYILTGGKSGVFNMSTYTCSTEGFVERAAVMKGTPHQDFYLALKGFGAEEEIARLRAMVKGPQYPDMEMNGFTAFQLLEKGDPDIAMLYDELLDSLTQLIVILAHVCDPDRFVIGGGISKEARLIADLQARVAAFPGKNIIAVPGFDVQPCFYRSSANLYGAMFNWLQQYHSELVS</sequence>
<reference evidence="2" key="2">
    <citation type="journal article" date="2021" name="PeerJ">
        <title>Extensive microbial diversity within the chicken gut microbiome revealed by metagenomics and culture.</title>
        <authorList>
            <person name="Gilroy R."/>
            <person name="Ravi A."/>
            <person name="Getino M."/>
            <person name="Pursley I."/>
            <person name="Horton D.L."/>
            <person name="Alikhan N.F."/>
            <person name="Baker D."/>
            <person name="Gharbi K."/>
            <person name="Hall N."/>
            <person name="Watson M."/>
            <person name="Adriaenssens E.M."/>
            <person name="Foster-Nyarko E."/>
            <person name="Jarju S."/>
            <person name="Secka A."/>
            <person name="Antonio M."/>
            <person name="Oren A."/>
            <person name="Chaudhuri R.R."/>
            <person name="La Ragione R."/>
            <person name="Hildebrand F."/>
            <person name="Pallen M.J."/>
        </authorList>
    </citation>
    <scope>NUCLEOTIDE SEQUENCE</scope>
    <source>
        <strain evidence="2">CHK189-12415</strain>
    </source>
</reference>
<dbReference type="Gene3D" id="3.30.420.40">
    <property type="match status" value="2"/>
</dbReference>
<proteinExistence type="inferred from homology"/>
<accession>A0A9D1J4R3</accession>
<dbReference type="InterPro" id="IPR000600">
    <property type="entry name" value="ROK"/>
</dbReference>
<dbReference type="SUPFAM" id="SSF53067">
    <property type="entry name" value="Actin-like ATPase domain"/>
    <property type="match status" value="1"/>
</dbReference>
<dbReference type="Pfam" id="PF00480">
    <property type="entry name" value="ROK"/>
    <property type="match status" value="1"/>
</dbReference>
<evidence type="ECO:0000313" key="2">
    <source>
        <dbReference type="EMBL" id="HIR60713.1"/>
    </source>
</evidence>
<dbReference type="PANTHER" id="PTHR18964:SF170">
    <property type="entry name" value="SUGAR KINASE"/>
    <property type="match status" value="1"/>
</dbReference>
<comment type="caution">
    <text evidence="2">The sequence shown here is derived from an EMBL/GenBank/DDBJ whole genome shotgun (WGS) entry which is preliminary data.</text>
</comment>
<gene>
    <name evidence="2" type="ORF">IAB37_03960</name>
</gene>
<dbReference type="EMBL" id="DVHA01000128">
    <property type="protein sequence ID" value="HIR60713.1"/>
    <property type="molecule type" value="Genomic_DNA"/>
</dbReference>
<name>A0A9D1J4R3_9FIRM</name>
<reference evidence="2" key="1">
    <citation type="submission" date="2020-10" db="EMBL/GenBank/DDBJ databases">
        <authorList>
            <person name="Gilroy R."/>
        </authorList>
    </citation>
    <scope>NUCLEOTIDE SEQUENCE</scope>
    <source>
        <strain evidence="2">CHK189-12415</strain>
    </source>
</reference>
<evidence type="ECO:0000256" key="1">
    <source>
        <dbReference type="ARBA" id="ARBA00006479"/>
    </source>
</evidence>